<proteinExistence type="inferred from homology"/>
<keyword evidence="6" id="KW-0804">Transcription</keyword>
<dbReference type="GO" id="GO:0008270">
    <property type="term" value="F:zinc ion binding"/>
    <property type="evidence" value="ECO:0007669"/>
    <property type="project" value="TreeGrafter"/>
</dbReference>
<comment type="similarity">
    <text evidence="1">Belongs to the Fur family.</text>
</comment>
<keyword evidence="5" id="KW-0238">DNA-binding</keyword>
<dbReference type="GO" id="GO:0003700">
    <property type="term" value="F:DNA-binding transcription factor activity"/>
    <property type="evidence" value="ECO:0007669"/>
    <property type="project" value="InterPro"/>
</dbReference>
<keyword evidence="7" id="KW-0479">Metal-binding</keyword>
<dbReference type="OrthoDB" id="9801127at2"/>
<dbReference type="GO" id="GO:0000976">
    <property type="term" value="F:transcription cis-regulatory region binding"/>
    <property type="evidence" value="ECO:0007669"/>
    <property type="project" value="TreeGrafter"/>
</dbReference>
<dbReference type="EMBL" id="QGKL01000043">
    <property type="protein sequence ID" value="PWQ93194.1"/>
    <property type="molecule type" value="Genomic_DNA"/>
</dbReference>
<organism evidence="8 9">
    <name type="scientific">Leucothrix arctica</name>
    <dbReference type="NCBI Taxonomy" id="1481894"/>
    <lineage>
        <taxon>Bacteria</taxon>
        <taxon>Pseudomonadati</taxon>
        <taxon>Pseudomonadota</taxon>
        <taxon>Gammaproteobacteria</taxon>
        <taxon>Thiotrichales</taxon>
        <taxon>Thiotrichaceae</taxon>
        <taxon>Leucothrix</taxon>
    </lineage>
</organism>
<feature type="binding site" evidence="7">
    <location>
        <position position="121"/>
    </location>
    <ligand>
        <name>Zn(2+)</name>
        <dbReference type="ChEBI" id="CHEBI:29105"/>
    </ligand>
</feature>
<name>A0A317C3J3_9GAMM</name>
<keyword evidence="4" id="KW-0805">Transcription regulation</keyword>
<keyword evidence="3 7" id="KW-0862">Zinc</keyword>
<dbReference type="InterPro" id="IPR036390">
    <property type="entry name" value="WH_DNA-bd_sf"/>
</dbReference>
<dbReference type="GO" id="GO:1900376">
    <property type="term" value="P:regulation of secondary metabolite biosynthetic process"/>
    <property type="evidence" value="ECO:0007669"/>
    <property type="project" value="TreeGrafter"/>
</dbReference>
<evidence type="ECO:0000256" key="6">
    <source>
        <dbReference type="ARBA" id="ARBA00023163"/>
    </source>
</evidence>
<keyword evidence="9" id="KW-1185">Reference proteome</keyword>
<evidence type="ECO:0000256" key="3">
    <source>
        <dbReference type="ARBA" id="ARBA00022833"/>
    </source>
</evidence>
<dbReference type="InterPro" id="IPR002481">
    <property type="entry name" value="FUR"/>
</dbReference>
<dbReference type="Gene3D" id="3.30.1490.190">
    <property type="match status" value="1"/>
</dbReference>
<feature type="binding site" evidence="7">
    <location>
        <position position="159"/>
    </location>
    <ligand>
        <name>Zn(2+)</name>
        <dbReference type="ChEBI" id="CHEBI:29105"/>
    </ligand>
</feature>
<protein>
    <submittedName>
        <fullName evidence="8">Transcriptional repressor</fullName>
    </submittedName>
</protein>
<keyword evidence="2" id="KW-0678">Repressor</keyword>
<dbReference type="InterPro" id="IPR043135">
    <property type="entry name" value="Fur_C"/>
</dbReference>
<evidence type="ECO:0000256" key="1">
    <source>
        <dbReference type="ARBA" id="ARBA00007957"/>
    </source>
</evidence>
<evidence type="ECO:0000256" key="5">
    <source>
        <dbReference type="ARBA" id="ARBA00023125"/>
    </source>
</evidence>
<dbReference type="SUPFAM" id="SSF46785">
    <property type="entry name" value="Winged helix' DNA-binding domain"/>
    <property type="match status" value="1"/>
</dbReference>
<evidence type="ECO:0000256" key="7">
    <source>
        <dbReference type="PIRSR" id="PIRSR602481-1"/>
    </source>
</evidence>
<comment type="cofactor">
    <cofactor evidence="7">
        <name>Zn(2+)</name>
        <dbReference type="ChEBI" id="CHEBI:29105"/>
    </cofactor>
    <text evidence="7">Binds 1 zinc ion per subunit.</text>
</comment>
<evidence type="ECO:0000256" key="4">
    <source>
        <dbReference type="ARBA" id="ARBA00023015"/>
    </source>
</evidence>
<dbReference type="InterPro" id="IPR036388">
    <property type="entry name" value="WH-like_DNA-bd_sf"/>
</dbReference>
<gene>
    <name evidence="8" type="ORF">DKT75_21140</name>
</gene>
<dbReference type="GO" id="GO:0045892">
    <property type="term" value="P:negative regulation of DNA-templated transcription"/>
    <property type="evidence" value="ECO:0007669"/>
    <property type="project" value="TreeGrafter"/>
</dbReference>
<dbReference type="PANTHER" id="PTHR33202:SF6">
    <property type="entry name" value="ZINC UPTAKE REGULATION PROTEIN"/>
    <property type="match status" value="1"/>
</dbReference>
<dbReference type="GO" id="GO:0005829">
    <property type="term" value="C:cytosol"/>
    <property type="evidence" value="ECO:0007669"/>
    <property type="project" value="TreeGrafter"/>
</dbReference>
<evidence type="ECO:0000313" key="9">
    <source>
        <dbReference type="Proteomes" id="UP000245506"/>
    </source>
</evidence>
<accession>A0A317C3J3</accession>
<dbReference type="Gene3D" id="1.10.10.10">
    <property type="entry name" value="Winged helix-like DNA-binding domain superfamily/Winged helix DNA-binding domain"/>
    <property type="match status" value="1"/>
</dbReference>
<dbReference type="Pfam" id="PF01475">
    <property type="entry name" value="FUR"/>
    <property type="match status" value="1"/>
</dbReference>
<dbReference type="PANTHER" id="PTHR33202">
    <property type="entry name" value="ZINC UPTAKE REGULATION PROTEIN"/>
    <property type="match status" value="1"/>
</dbReference>
<comment type="caution">
    <text evidence="8">The sequence shown here is derived from an EMBL/GenBank/DDBJ whole genome shotgun (WGS) entry which is preliminary data.</text>
</comment>
<reference evidence="8 9" key="1">
    <citation type="submission" date="2018-05" db="EMBL/GenBank/DDBJ databases">
        <title>Leucothrix arctica sp. nov., isolated from Arctic seawater.</title>
        <authorList>
            <person name="Choi A."/>
            <person name="Baek K."/>
        </authorList>
    </citation>
    <scope>NUCLEOTIDE SEQUENCE [LARGE SCALE GENOMIC DNA]</scope>
    <source>
        <strain evidence="8 9">IMCC9719</strain>
    </source>
</reference>
<feature type="binding site" evidence="7">
    <location>
        <position position="118"/>
    </location>
    <ligand>
        <name>Zn(2+)</name>
        <dbReference type="ChEBI" id="CHEBI:29105"/>
    </ligand>
</feature>
<evidence type="ECO:0000313" key="8">
    <source>
        <dbReference type="EMBL" id="PWQ93194.1"/>
    </source>
</evidence>
<evidence type="ECO:0000256" key="2">
    <source>
        <dbReference type="ARBA" id="ARBA00022491"/>
    </source>
</evidence>
<feature type="binding site" evidence="7">
    <location>
        <position position="162"/>
    </location>
    <ligand>
        <name>Zn(2+)</name>
        <dbReference type="ChEBI" id="CHEBI:29105"/>
    </ligand>
</feature>
<dbReference type="AlphaFoldDB" id="A0A317C3J3"/>
<dbReference type="Proteomes" id="UP000245506">
    <property type="component" value="Unassembled WGS sequence"/>
</dbReference>
<dbReference type="RefSeq" id="WP_109826816.1">
    <property type="nucleotide sequence ID" value="NZ_QGKL01000043.1"/>
</dbReference>
<sequence>MGSCQHESELAGGVSQRIDTIINHAEQHCKTHGVRLTDKRKQLLSVLIGSEKALSAYELIDLCKAEFGKAIPAMSVYRMLQFLEDERLVHKLNLANKYVACAHISCDHAHSVSQFLICGECSKVDEISVPKQVFAELEKNVEEAGFHLITPQLEINCICNDCKKGNKH</sequence>